<keyword evidence="1" id="KW-0472">Membrane</keyword>
<evidence type="ECO:0000313" key="2">
    <source>
        <dbReference type="EMBL" id="OMP12237.1"/>
    </source>
</evidence>
<proteinExistence type="predicted"/>
<sequence>MFNEAAEQAQQHPIPPQISFSFFSGLFAAADEPLKCIGSVLYFLTCMIMSGFCIVAAVLSIILVYRTKSVYANLYGKSCT</sequence>
<dbReference type="EMBL" id="AWUE01009673">
    <property type="protein sequence ID" value="OMP12237.1"/>
    <property type="molecule type" value="Genomic_DNA"/>
</dbReference>
<reference evidence="3" key="1">
    <citation type="submission" date="2013-09" db="EMBL/GenBank/DDBJ databases">
        <title>Corchorus olitorius genome sequencing.</title>
        <authorList>
            <person name="Alam M."/>
            <person name="Haque M.S."/>
            <person name="Islam M.S."/>
            <person name="Emdad E.M."/>
            <person name="Islam M.M."/>
            <person name="Ahmed B."/>
            <person name="Halim A."/>
            <person name="Hossen Q.M.M."/>
            <person name="Hossain M.Z."/>
            <person name="Ahmed R."/>
            <person name="Khan M.M."/>
            <person name="Islam R."/>
            <person name="Rashid M.M."/>
            <person name="Khan S.A."/>
            <person name="Rahman M.S."/>
            <person name="Alam M."/>
            <person name="Yahiya A.S."/>
            <person name="Khan M.S."/>
            <person name="Azam M.S."/>
            <person name="Haque T."/>
            <person name="Lashkar M.Z.H."/>
            <person name="Akhand A.I."/>
            <person name="Morshed G."/>
            <person name="Roy S."/>
            <person name="Uddin K.S."/>
            <person name="Rabeya T."/>
            <person name="Hossain A.S."/>
            <person name="Chowdhury A."/>
            <person name="Snigdha A.R."/>
            <person name="Mortoza M.S."/>
            <person name="Matin S.A."/>
            <person name="Hoque S.M.E."/>
            <person name="Islam M.K."/>
            <person name="Roy D.K."/>
            <person name="Haider R."/>
            <person name="Moosa M.M."/>
            <person name="Elias S.M."/>
            <person name="Hasan A.M."/>
            <person name="Jahan S."/>
            <person name="Shafiuddin M."/>
            <person name="Mahmood N."/>
            <person name="Shommy N.S."/>
        </authorList>
    </citation>
    <scope>NUCLEOTIDE SEQUENCE [LARGE SCALE GENOMIC DNA]</scope>
    <source>
        <strain evidence="3">cv. O-4</strain>
    </source>
</reference>
<dbReference type="Proteomes" id="UP000187203">
    <property type="component" value="Unassembled WGS sequence"/>
</dbReference>
<feature type="transmembrane region" description="Helical" evidence="1">
    <location>
        <begin position="40"/>
        <end position="65"/>
    </location>
</feature>
<dbReference type="AlphaFoldDB" id="A0A1R3KYX0"/>
<dbReference type="STRING" id="93759.A0A1R3KYX0"/>
<gene>
    <name evidence="2" type="ORF">COLO4_03378</name>
</gene>
<keyword evidence="1" id="KW-0812">Transmembrane</keyword>
<accession>A0A1R3KYX0</accession>
<keyword evidence="3" id="KW-1185">Reference proteome</keyword>
<dbReference type="OrthoDB" id="1428966at2759"/>
<organism evidence="2 3">
    <name type="scientific">Corchorus olitorius</name>
    <dbReference type="NCBI Taxonomy" id="93759"/>
    <lineage>
        <taxon>Eukaryota</taxon>
        <taxon>Viridiplantae</taxon>
        <taxon>Streptophyta</taxon>
        <taxon>Embryophyta</taxon>
        <taxon>Tracheophyta</taxon>
        <taxon>Spermatophyta</taxon>
        <taxon>Magnoliopsida</taxon>
        <taxon>eudicotyledons</taxon>
        <taxon>Gunneridae</taxon>
        <taxon>Pentapetalae</taxon>
        <taxon>rosids</taxon>
        <taxon>malvids</taxon>
        <taxon>Malvales</taxon>
        <taxon>Malvaceae</taxon>
        <taxon>Grewioideae</taxon>
        <taxon>Apeibeae</taxon>
        <taxon>Corchorus</taxon>
    </lineage>
</organism>
<name>A0A1R3KYX0_9ROSI</name>
<comment type="caution">
    <text evidence="2">The sequence shown here is derived from an EMBL/GenBank/DDBJ whole genome shotgun (WGS) entry which is preliminary data.</text>
</comment>
<evidence type="ECO:0000256" key="1">
    <source>
        <dbReference type="SAM" id="Phobius"/>
    </source>
</evidence>
<evidence type="ECO:0000313" key="3">
    <source>
        <dbReference type="Proteomes" id="UP000187203"/>
    </source>
</evidence>
<keyword evidence="1" id="KW-1133">Transmembrane helix</keyword>
<protein>
    <submittedName>
        <fullName evidence="2">Uncharacterized protein</fullName>
    </submittedName>
</protein>